<dbReference type="GO" id="GO:0051382">
    <property type="term" value="P:kinetochore assembly"/>
    <property type="evidence" value="ECO:0007669"/>
    <property type="project" value="TreeGrafter"/>
</dbReference>
<dbReference type="Proteomes" id="UP000799444">
    <property type="component" value="Unassembled WGS sequence"/>
</dbReference>
<dbReference type="PANTHER" id="PTHR14527">
    <property type="entry name" value="PROTEIN MIS12 HOMOLOG"/>
    <property type="match status" value="1"/>
</dbReference>
<dbReference type="GO" id="GO:0000444">
    <property type="term" value="C:MIS12/MIND type complex"/>
    <property type="evidence" value="ECO:0007669"/>
    <property type="project" value="TreeGrafter"/>
</dbReference>
<keyword evidence="7" id="KW-0175">Coiled coil</keyword>
<reference evidence="11" key="1">
    <citation type="journal article" date="2020" name="Stud. Mycol.">
        <title>101 Dothideomycetes genomes: a test case for predicting lifestyles and emergence of pathogens.</title>
        <authorList>
            <person name="Haridas S."/>
            <person name="Albert R."/>
            <person name="Binder M."/>
            <person name="Bloem J."/>
            <person name="Labutti K."/>
            <person name="Salamov A."/>
            <person name="Andreopoulos B."/>
            <person name="Baker S."/>
            <person name="Barry K."/>
            <person name="Bills G."/>
            <person name="Bluhm B."/>
            <person name="Cannon C."/>
            <person name="Castanera R."/>
            <person name="Culley D."/>
            <person name="Daum C."/>
            <person name="Ezra D."/>
            <person name="Gonzalez J."/>
            <person name="Henrissat B."/>
            <person name="Kuo A."/>
            <person name="Liang C."/>
            <person name="Lipzen A."/>
            <person name="Lutzoni F."/>
            <person name="Magnuson J."/>
            <person name="Mondo S."/>
            <person name="Nolan M."/>
            <person name="Ohm R."/>
            <person name="Pangilinan J."/>
            <person name="Park H.-J."/>
            <person name="Ramirez L."/>
            <person name="Alfaro M."/>
            <person name="Sun H."/>
            <person name="Tritt A."/>
            <person name="Yoshinaga Y."/>
            <person name="Zwiers L.-H."/>
            <person name="Turgeon B."/>
            <person name="Goodwin S."/>
            <person name="Spatafora J."/>
            <person name="Crous P."/>
            <person name="Grigoriev I."/>
        </authorList>
    </citation>
    <scope>NUCLEOTIDE SEQUENCE</scope>
    <source>
        <strain evidence="11">CBS 125425</strain>
    </source>
</reference>
<dbReference type="GO" id="GO:0051301">
    <property type="term" value="P:cell division"/>
    <property type="evidence" value="ECO:0007669"/>
    <property type="project" value="UniProtKB-KW"/>
</dbReference>
<comment type="similarity">
    <text evidence="2">Belongs to the mis12 family.</text>
</comment>
<dbReference type="InterPro" id="IPR008685">
    <property type="entry name" value="Centromere_Mis12"/>
</dbReference>
<dbReference type="PANTHER" id="PTHR14527:SF2">
    <property type="entry name" value="PROTEIN MIS12 HOMOLOG"/>
    <property type="match status" value="1"/>
</dbReference>
<accession>A0A9P4V5L0</accession>
<keyword evidence="9" id="KW-0137">Centromere</keyword>
<evidence type="ECO:0000256" key="2">
    <source>
        <dbReference type="ARBA" id="ARBA00008643"/>
    </source>
</evidence>
<dbReference type="EMBL" id="ML996099">
    <property type="protein sequence ID" value="KAF2740787.1"/>
    <property type="molecule type" value="Genomic_DNA"/>
</dbReference>
<sequence>MANAKQHENLLLTEHFTWPPITLLDEIINTVNEVLYKCTDSLETGLSSADPAILGFASRYATEQRQAPLDEDGRPVYEEAKLEVEEGILKLETLMEAAVDKNFDRLEIWALRNVLCLPADVAEWVRLGHYENLTIPPQDTTITPETLHTLRRKLLETQKLHAALLAEKSRNAAQIEKLRSLLQSAPSKREPRSSTSPAKPQDTLAAAPFAFLTHTPAAQ</sequence>
<evidence type="ECO:0000256" key="7">
    <source>
        <dbReference type="ARBA" id="ARBA00023054"/>
    </source>
</evidence>
<evidence type="ECO:0000256" key="3">
    <source>
        <dbReference type="ARBA" id="ARBA00022454"/>
    </source>
</evidence>
<evidence type="ECO:0000256" key="1">
    <source>
        <dbReference type="ARBA" id="ARBA00004629"/>
    </source>
</evidence>
<keyword evidence="3" id="KW-0158">Chromosome</keyword>
<evidence type="ECO:0000256" key="10">
    <source>
        <dbReference type="SAM" id="MobiDB-lite"/>
    </source>
</evidence>
<gene>
    <name evidence="11" type="ORF">EJ04DRAFT_420825</name>
</gene>
<keyword evidence="6" id="KW-0995">Kinetochore</keyword>
<evidence type="ECO:0000256" key="8">
    <source>
        <dbReference type="ARBA" id="ARBA00023306"/>
    </source>
</evidence>
<evidence type="ECO:0000256" key="9">
    <source>
        <dbReference type="ARBA" id="ARBA00023328"/>
    </source>
</evidence>
<comment type="subcellular location">
    <subcellularLocation>
        <location evidence="1">Chromosome</location>
        <location evidence="1">Centromere</location>
        <location evidence="1">Kinetochore</location>
    </subcellularLocation>
</comment>
<dbReference type="Pfam" id="PF05859">
    <property type="entry name" value="Mis12"/>
    <property type="match status" value="1"/>
</dbReference>
<comment type="caution">
    <text evidence="11">The sequence shown here is derived from an EMBL/GenBank/DDBJ whole genome shotgun (WGS) entry which is preliminary data.</text>
</comment>
<keyword evidence="5" id="KW-0498">Mitosis</keyword>
<feature type="region of interest" description="Disordered" evidence="10">
    <location>
        <begin position="181"/>
        <end position="219"/>
    </location>
</feature>
<protein>
    <submittedName>
        <fullName evidence="11">Uncharacterized protein</fullName>
    </submittedName>
</protein>
<evidence type="ECO:0000313" key="12">
    <source>
        <dbReference type="Proteomes" id="UP000799444"/>
    </source>
</evidence>
<name>A0A9P4V5L0_9PLEO</name>
<evidence type="ECO:0000256" key="6">
    <source>
        <dbReference type="ARBA" id="ARBA00022838"/>
    </source>
</evidence>
<dbReference type="GO" id="GO:0000070">
    <property type="term" value="P:mitotic sister chromatid segregation"/>
    <property type="evidence" value="ECO:0007669"/>
    <property type="project" value="TreeGrafter"/>
</dbReference>
<organism evidence="11 12">
    <name type="scientific">Polyplosphaeria fusca</name>
    <dbReference type="NCBI Taxonomy" id="682080"/>
    <lineage>
        <taxon>Eukaryota</taxon>
        <taxon>Fungi</taxon>
        <taxon>Dikarya</taxon>
        <taxon>Ascomycota</taxon>
        <taxon>Pezizomycotina</taxon>
        <taxon>Dothideomycetes</taxon>
        <taxon>Pleosporomycetidae</taxon>
        <taxon>Pleosporales</taxon>
        <taxon>Tetraplosphaeriaceae</taxon>
        <taxon>Polyplosphaeria</taxon>
    </lineage>
</organism>
<keyword evidence="4" id="KW-0132">Cell division</keyword>
<evidence type="ECO:0000256" key="5">
    <source>
        <dbReference type="ARBA" id="ARBA00022776"/>
    </source>
</evidence>
<keyword evidence="12" id="KW-1185">Reference proteome</keyword>
<dbReference type="AlphaFoldDB" id="A0A9P4V5L0"/>
<feature type="non-terminal residue" evidence="11">
    <location>
        <position position="219"/>
    </location>
</feature>
<dbReference type="GO" id="GO:0005634">
    <property type="term" value="C:nucleus"/>
    <property type="evidence" value="ECO:0007669"/>
    <property type="project" value="InterPro"/>
</dbReference>
<dbReference type="OrthoDB" id="1884855at2759"/>
<keyword evidence="8" id="KW-0131">Cell cycle</keyword>
<evidence type="ECO:0000313" key="11">
    <source>
        <dbReference type="EMBL" id="KAF2740787.1"/>
    </source>
</evidence>
<proteinExistence type="inferred from homology"/>
<evidence type="ECO:0000256" key="4">
    <source>
        <dbReference type="ARBA" id="ARBA00022618"/>
    </source>
</evidence>